<sequence>MAAAALAVCACLCWACASARLLRPGLGSDPWSSEVGCALPFLVRHLLPASADGGERGAEPGRLYVVGDSPWLGAVLTRLPTVATVTILPAPAETTPTEWPDGHVLLGMSEPAALILVVGHTPARLAAAASRYHLPTATRKVFWTSGRGSAGLTATEKTVIERGLPLVFTGRDWLAVTAAGATRLYAVGAPLLGLLKPVLTEADRWLDAEGRWQLGAPVFSPPCSRWPRARPAERMSLLLLQLTDDTDDDPYLWWSHVALKVVREVERVSRLQLQRLLVRESDWETVNSGLSECRVALLAYPRPIPIFMGRTVVAFPRKVYSLIVVVPKGMGGLRRAGVFAVLTAVLENVVWMSLAASSLVVLAALVCTARRLSQDAVTLAACQVLAPLLGQPLRSVLGPGSAARRAVLAFWLLACLVVVAACQGLLLEQLTATSKPDDIDSLDQLETSGLGVTVLTDLREFVCEILPVRMHDRITVVDVQELTAVLRRVTWQRDAALLVSDEVLPAVGPLLREPAQVSAEGRDWSRLGKH</sequence>
<reference evidence="3" key="1">
    <citation type="submission" date="2022-12" db="EMBL/GenBank/DDBJ databases">
        <title>Chromosome-level genome assembly of the bean flower thrips Megalurothrips usitatus.</title>
        <authorList>
            <person name="Ma L."/>
            <person name="Liu Q."/>
            <person name="Li H."/>
            <person name="Cai W."/>
        </authorList>
    </citation>
    <scope>NUCLEOTIDE SEQUENCE</scope>
    <source>
        <strain evidence="3">Cailab_2022a</strain>
    </source>
</reference>
<keyword evidence="4" id="KW-1185">Reference proteome</keyword>
<protein>
    <submittedName>
        <fullName evidence="3">Uncharacterized protein</fullName>
    </submittedName>
</protein>
<feature type="transmembrane region" description="Helical" evidence="1">
    <location>
        <begin position="349"/>
        <end position="369"/>
    </location>
</feature>
<dbReference type="AlphaFoldDB" id="A0AAV7XBB7"/>
<dbReference type="Proteomes" id="UP001075354">
    <property type="component" value="Chromosome 13"/>
</dbReference>
<comment type="caution">
    <text evidence="3">The sequence shown here is derived from an EMBL/GenBank/DDBJ whole genome shotgun (WGS) entry which is preliminary data.</text>
</comment>
<keyword evidence="1" id="KW-0812">Transmembrane</keyword>
<accession>A0AAV7XBB7</accession>
<gene>
    <name evidence="3" type="ORF">ONE63_003374</name>
</gene>
<proteinExistence type="predicted"/>
<keyword evidence="2" id="KW-0732">Signal</keyword>
<evidence type="ECO:0000313" key="3">
    <source>
        <dbReference type="EMBL" id="KAJ1521738.1"/>
    </source>
</evidence>
<name>A0AAV7XBB7_9NEOP</name>
<organism evidence="3 4">
    <name type="scientific">Megalurothrips usitatus</name>
    <name type="common">bean blossom thrips</name>
    <dbReference type="NCBI Taxonomy" id="439358"/>
    <lineage>
        <taxon>Eukaryota</taxon>
        <taxon>Metazoa</taxon>
        <taxon>Ecdysozoa</taxon>
        <taxon>Arthropoda</taxon>
        <taxon>Hexapoda</taxon>
        <taxon>Insecta</taxon>
        <taxon>Pterygota</taxon>
        <taxon>Neoptera</taxon>
        <taxon>Paraneoptera</taxon>
        <taxon>Thysanoptera</taxon>
        <taxon>Terebrantia</taxon>
        <taxon>Thripoidea</taxon>
        <taxon>Thripidae</taxon>
        <taxon>Megalurothrips</taxon>
    </lineage>
</organism>
<keyword evidence="1" id="KW-0472">Membrane</keyword>
<evidence type="ECO:0000256" key="2">
    <source>
        <dbReference type="SAM" id="SignalP"/>
    </source>
</evidence>
<feature type="chain" id="PRO_5043742624" evidence="2">
    <location>
        <begin position="20"/>
        <end position="530"/>
    </location>
</feature>
<evidence type="ECO:0000313" key="4">
    <source>
        <dbReference type="Proteomes" id="UP001075354"/>
    </source>
</evidence>
<evidence type="ECO:0000256" key="1">
    <source>
        <dbReference type="SAM" id="Phobius"/>
    </source>
</evidence>
<dbReference type="EMBL" id="JAPTSV010000013">
    <property type="protein sequence ID" value="KAJ1521738.1"/>
    <property type="molecule type" value="Genomic_DNA"/>
</dbReference>
<feature type="signal peptide" evidence="2">
    <location>
        <begin position="1"/>
        <end position="19"/>
    </location>
</feature>
<feature type="transmembrane region" description="Helical" evidence="1">
    <location>
        <begin position="406"/>
        <end position="427"/>
    </location>
</feature>
<keyword evidence="1" id="KW-1133">Transmembrane helix</keyword>